<sequence length="423" mass="48545">MLNRKEAPLFKEVENIHFVHAEEKRLKNGIPVFILNGGEQNLVRVEFIFKNVNWDSSKPLLGSMTNSMLSEGTQNLTAAEIADKIDFYGAFFQTEFGFDRSTVTLYSLNRHLERTLPVVQDVLFNSIFPEKELNTLINTQKQRLKVSFEKNDFLAKKVFNKEVFGDTLYGYTANIDDFDKLEREDLIAYYKKAYHPQNCTVVIAGKVEDSVLTLLDELFGEWESTENFQENRFDIPRVSSKFELVEKDQALQSAIRLGIKTVNRTHPDFFGMQLLTTVLGGYFGSRLMSNIREDKGYTYGIGAANMSLEYAGTFFIASEVGADVCKNTFEEIEKEINILKTELIPEDELKLVKNYFVGSILGSLENIFSHADKFKNIYFYGLSYDHLDKQIQTIKGLTPEELRDLANKYLVFNDFVKVVVGKY</sequence>
<dbReference type="Pfam" id="PF05193">
    <property type="entry name" value="Peptidase_M16_C"/>
    <property type="match status" value="1"/>
</dbReference>
<dbReference type="AlphaFoldDB" id="F0SCA9"/>
<dbReference type="InterPro" id="IPR007863">
    <property type="entry name" value="Peptidase_M16_C"/>
</dbReference>
<proteinExistence type="predicted"/>
<accession>F0SCA9</accession>
<dbReference type="EMBL" id="CP002545">
    <property type="protein sequence ID" value="ADY51706.1"/>
    <property type="molecule type" value="Genomic_DNA"/>
</dbReference>
<feature type="domain" description="Peptidase M16 C-terminal" evidence="1">
    <location>
        <begin position="180"/>
        <end position="354"/>
    </location>
</feature>
<dbReference type="GO" id="GO:0046872">
    <property type="term" value="F:metal ion binding"/>
    <property type="evidence" value="ECO:0007669"/>
    <property type="project" value="InterPro"/>
</dbReference>
<dbReference type="Proteomes" id="UP000000310">
    <property type="component" value="Chromosome"/>
</dbReference>
<dbReference type="PANTHER" id="PTHR11851:SF224">
    <property type="entry name" value="PROCESSING PROTEASE"/>
    <property type="match status" value="1"/>
</dbReference>
<protein>
    <submittedName>
        <fullName evidence="2">Peptidase M16 domain protein</fullName>
    </submittedName>
</protein>
<evidence type="ECO:0000313" key="3">
    <source>
        <dbReference type="Proteomes" id="UP000000310"/>
    </source>
</evidence>
<dbReference type="KEGG" id="psn:Pedsa_1137"/>
<reference evidence="2 3" key="1">
    <citation type="journal article" date="2011" name="Stand. Genomic Sci.">
        <title>Complete genome sequence of the gliding, heparinolytic Pedobacter saltans type strain (113).</title>
        <authorList>
            <person name="Liolios K."/>
            <person name="Sikorski J."/>
            <person name="Lu M."/>
            <person name="Nolan M."/>
            <person name="Lapidus A."/>
            <person name="Lucas S."/>
            <person name="Hammon N."/>
            <person name="Deshpande S."/>
            <person name="Cheng J.F."/>
            <person name="Tapia R."/>
            <person name="Han C."/>
            <person name="Goodwin L."/>
            <person name="Pitluck S."/>
            <person name="Huntemann M."/>
            <person name="Ivanova N."/>
            <person name="Pagani I."/>
            <person name="Mavromatis K."/>
            <person name="Ovchinikova G."/>
            <person name="Pati A."/>
            <person name="Chen A."/>
            <person name="Palaniappan K."/>
            <person name="Land M."/>
            <person name="Hauser L."/>
            <person name="Brambilla E.M."/>
            <person name="Kotsyurbenko O."/>
            <person name="Rohde M."/>
            <person name="Tindall B.J."/>
            <person name="Abt B."/>
            <person name="Goker M."/>
            <person name="Detter J.C."/>
            <person name="Woyke T."/>
            <person name="Bristow J."/>
            <person name="Eisen J.A."/>
            <person name="Markowitz V."/>
            <person name="Hugenholtz P."/>
            <person name="Klenk H.P."/>
            <person name="Kyrpides N.C."/>
        </authorList>
    </citation>
    <scope>NUCLEOTIDE SEQUENCE [LARGE SCALE GENOMIC DNA]</scope>
    <source>
        <strain evidence="3">ATCC 51119 / DSM 12145 / JCM 21818 / LMG 10337 / NBRC 100064 / NCIMB 13643</strain>
    </source>
</reference>
<dbReference type="PANTHER" id="PTHR11851">
    <property type="entry name" value="METALLOPROTEASE"/>
    <property type="match status" value="1"/>
</dbReference>
<keyword evidence="3" id="KW-1185">Reference proteome</keyword>
<evidence type="ECO:0000259" key="1">
    <source>
        <dbReference type="Pfam" id="PF05193"/>
    </source>
</evidence>
<dbReference type="SUPFAM" id="SSF63411">
    <property type="entry name" value="LuxS/MPP-like metallohydrolase"/>
    <property type="match status" value="2"/>
</dbReference>
<dbReference type="Gene3D" id="3.30.830.10">
    <property type="entry name" value="Metalloenzyme, LuxS/M16 peptidase-like"/>
    <property type="match status" value="2"/>
</dbReference>
<gene>
    <name evidence="2" type="ordered locus">Pedsa_1137</name>
</gene>
<dbReference type="RefSeq" id="WP_013632205.1">
    <property type="nucleotide sequence ID" value="NC_015177.1"/>
</dbReference>
<evidence type="ECO:0000313" key="2">
    <source>
        <dbReference type="EMBL" id="ADY51706.1"/>
    </source>
</evidence>
<dbReference type="InterPro" id="IPR011249">
    <property type="entry name" value="Metalloenz_LuxS/M16"/>
</dbReference>
<dbReference type="OrthoDB" id="9811314at2"/>
<dbReference type="InterPro" id="IPR050361">
    <property type="entry name" value="MPP/UQCRC_Complex"/>
</dbReference>
<name>F0SCA9_PSESL</name>
<reference evidence="3" key="2">
    <citation type="submission" date="2011-02" db="EMBL/GenBank/DDBJ databases">
        <title>The complete genome of Pedobacter saltans DSM 12145.</title>
        <authorList>
            <consortium name="US DOE Joint Genome Institute (JGI-PGF)"/>
            <person name="Lucas S."/>
            <person name="Copeland A."/>
            <person name="Lapidus A."/>
            <person name="Bruce D."/>
            <person name="Goodwin L."/>
            <person name="Pitluck S."/>
            <person name="Kyrpides N."/>
            <person name="Mavromatis K."/>
            <person name="Pagani I."/>
            <person name="Ivanova N."/>
            <person name="Ovchinnikova G."/>
            <person name="Lu M."/>
            <person name="Detter J.C."/>
            <person name="Han C."/>
            <person name="Land M."/>
            <person name="Hauser L."/>
            <person name="Markowitz V."/>
            <person name="Cheng J.-F."/>
            <person name="Hugenholtz P."/>
            <person name="Woyke T."/>
            <person name="Wu D."/>
            <person name="Tindall B."/>
            <person name="Pomrenke H.G."/>
            <person name="Brambilla E."/>
            <person name="Klenk H.-P."/>
            <person name="Eisen J.A."/>
        </authorList>
    </citation>
    <scope>NUCLEOTIDE SEQUENCE [LARGE SCALE GENOMIC DNA]</scope>
    <source>
        <strain evidence="3">ATCC 51119 / DSM 12145 / JCM 21818 / LMG 10337 / NBRC 100064 / NCIMB 13643</strain>
    </source>
</reference>
<dbReference type="eggNOG" id="COG0612">
    <property type="taxonomic scope" value="Bacteria"/>
</dbReference>
<organism evidence="2 3">
    <name type="scientific">Pseudopedobacter saltans (strain ATCC 51119 / DSM 12145 / JCM 21818 / CCUG 39354 / LMG 10337 / NBRC 100064 / NCIMB 13643)</name>
    <name type="common">Pedobacter saltans</name>
    <dbReference type="NCBI Taxonomy" id="762903"/>
    <lineage>
        <taxon>Bacteria</taxon>
        <taxon>Pseudomonadati</taxon>
        <taxon>Bacteroidota</taxon>
        <taxon>Sphingobacteriia</taxon>
        <taxon>Sphingobacteriales</taxon>
        <taxon>Sphingobacteriaceae</taxon>
        <taxon>Pseudopedobacter</taxon>
    </lineage>
</organism>
<dbReference type="HOGENOM" id="CLU_009902_6_1_10"/>
<dbReference type="STRING" id="762903.Pedsa_1137"/>